<dbReference type="GO" id="GO:0007165">
    <property type="term" value="P:signal transduction"/>
    <property type="evidence" value="ECO:0007669"/>
    <property type="project" value="UniProtKB-KW"/>
</dbReference>
<evidence type="ECO:0000313" key="4">
    <source>
        <dbReference type="EMBL" id="SFV54174.1"/>
    </source>
</evidence>
<dbReference type="EMBL" id="FPHF01000027">
    <property type="protein sequence ID" value="SFV54174.1"/>
    <property type="molecule type" value="Genomic_DNA"/>
</dbReference>
<dbReference type="Gene3D" id="1.10.287.950">
    <property type="entry name" value="Methyl-accepting chemotaxis protein"/>
    <property type="match status" value="1"/>
</dbReference>
<dbReference type="InterPro" id="IPR004089">
    <property type="entry name" value="MCPsignal_dom"/>
</dbReference>
<organism evidence="4">
    <name type="scientific">hydrothermal vent metagenome</name>
    <dbReference type="NCBI Taxonomy" id="652676"/>
    <lineage>
        <taxon>unclassified sequences</taxon>
        <taxon>metagenomes</taxon>
        <taxon>ecological metagenomes</taxon>
    </lineage>
</organism>
<evidence type="ECO:0000256" key="1">
    <source>
        <dbReference type="ARBA" id="ARBA00023224"/>
    </source>
</evidence>
<protein>
    <submittedName>
        <fullName evidence="4">Probable methyl-accepting chemotaxis protein</fullName>
    </submittedName>
</protein>
<reference evidence="4" key="1">
    <citation type="submission" date="2016-10" db="EMBL/GenBank/DDBJ databases">
        <authorList>
            <person name="de Groot N.N."/>
        </authorList>
    </citation>
    <scope>NUCLEOTIDE SEQUENCE</scope>
</reference>
<dbReference type="PANTHER" id="PTHR32089:SF112">
    <property type="entry name" value="LYSOZYME-LIKE PROTEIN-RELATED"/>
    <property type="match status" value="1"/>
</dbReference>
<dbReference type="AlphaFoldDB" id="A0A1W1BKU9"/>
<evidence type="ECO:0000256" key="2">
    <source>
        <dbReference type="SAM" id="Phobius"/>
    </source>
</evidence>
<keyword evidence="2" id="KW-0812">Transmembrane</keyword>
<evidence type="ECO:0000259" key="3">
    <source>
        <dbReference type="PROSITE" id="PS50111"/>
    </source>
</evidence>
<keyword evidence="2" id="KW-1133">Transmembrane helix</keyword>
<dbReference type="GO" id="GO:0016020">
    <property type="term" value="C:membrane"/>
    <property type="evidence" value="ECO:0007669"/>
    <property type="project" value="InterPro"/>
</dbReference>
<feature type="domain" description="Methyl-accepting transducer" evidence="3">
    <location>
        <begin position="258"/>
        <end position="342"/>
    </location>
</feature>
<gene>
    <name evidence="4" type="ORF">MNB_SM-4-330</name>
</gene>
<name>A0A1W1BKU9_9ZZZZ</name>
<sequence>MKIFLILLLFVSSILASNIQKNYDELNRAIDRVSTLLSAEEKVRLYTLSLSTYNRILTHKATSDLQEKMLNSLSLLHEQNQNLSVHEIENIRESYTLLSKTVYKGRVIKESPFVSFAISAMLALIIGFVLGAFLFYKKPAKQATKNITLLNEIHAKNESLKDKLKVSLSQTKENDKKSALLLKDLKYENSSLSTAHEQLKEEKSQNDSQVNSLVNTHESLIQTQMLEIQHLNEYVESLKSELQKHEVSSGANSFEFEENLKELQNQSQGIFSVLDTISDIADQTNLLALNAAIEAARAGEHGRGFAVVADEVRKLAERTQKTLTEAKVDISAVVDSISNLKS</sequence>
<dbReference type="Pfam" id="PF00015">
    <property type="entry name" value="MCPsignal"/>
    <property type="match status" value="1"/>
</dbReference>
<dbReference type="SUPFAM" id="SSF58104">
    <property type="entry name" value="Methyl-accepting chemotaxis protein (MCP) signaling domain"/>
    <property type="match status" value="1"/>
</dbReference>
<dbReference type="PROSITE" id="PS50111">
    <property type="entry name" value="CHEMOTAXIS_TRANSDUC_2"/>
    <property type="match status" value="1"/>
</dbReference>
<dbReference type="SMART" id="SM00283">
    <property type="entry name" value="MA"/>
    <property type="match status" value="1"/>
</dbReference>
<keyword evidence="2" id="KW-0472">Membrane</keyword>
<keyword evidence="1" id="KW-0807">Transducer</keyword>
<feature type="transmembrane region" description="Helical" evidence="2">
    <location>
        <begin position="113"/>
        <end position="136"/>
    </location>
</feature>
<dbReference type="PANTHER" id="PTHR32089">
    <property type="entry name" value="METHYL-ACCEPTING CHEMOTAXIS PROTEIN MCPB"/>
    <property type="match status" value="1"/>
</dbReference>
<accession>A0A1W1BKU9</accession>
<proteinExistence type="predicted"/>